<organism evidence="3 4">
    <name type="scientific">Pseudomonas oryzae</name>
    <dbReference type="NCBI Taxonomy" id="1392877"/>
    <lineage>
        <taxon>Bacteria</taxon>
        <taxon>Pseudomonadati</taxon>
        <taxon>Pseudomonadota</taxon>
        <taxon>Gammaproteobacteria</taxon>
        <taxon>Pseudomonadales</taxon>
        <taxon>Pseudomonadaceae</taxon>
        <taxon>Pseudomonas</taxon>
    </lineage>
</organism>
<sequence length="607" mass="68487">MVKELEPGEVVVAKGRLATIQQVFSPKNIRVIINSSGAALMVSLCDIERIDKDYVSGAKVQGELSLDANDYSPEQLSLFAERYDAVKRWRGGELSTSEISAALGISKSYFFRLARMFDEDLGPLCMALRQRGRKAGVTKLDENIEVIIIDAIKKNYKSRASSYSKVWLEVDVTCKEKGLRSPCKDTVLRRVKSILSEKERAKIKYGKDAAAQKYSARAGKKNILRPLEWVQMDHTLVDIILLADDRINVIGRPWWTVVIDLRTRVILGYYLSLHVPSAISVASALSHSILPKTEFAKRLGLEPEDYPFHGKPDVAHMDNAAEFTSPKFKSGCTSFGIDPVYRPIGKKHYGGHVERLIGTIMTTKVHFLKGTTMSNAVARRGIDSENDATMTFSDFVRWFAREVVVYHSTVHSELKISPRQAWNDYFAPNGGVPYPPKISNPDKLRLYFMPEETRKINPEGINLHGETYWDPVLAPFVGTPNAVVKYDPFNLNEIWVKLNGEFCSIRLSDLTRHASSYEEYRASKFHRQAIRAGSIDNPGGLKAYREKQEIEKESATLTRNERRRHAAENAYHEAYPASVKDTSAITAEASRPDYTVRPKKFGTEDQE</sequence>
<dbReference type="EMBL" id="LT629751">
    <property type="protein sequence ID" value="SDS21134.1"/>
    <property type="molecule type" value="Genomic_DNA"/>
</dbReference>
<name>A0A1H1QCM9_9PSED</name>
<dbReference type="GO" id="GO:0015074">
    <property type="term" value="P:DNA integration"/>
    <property type="evidence" value="ECO:0007669"/>
    <property type="project" value="InterPro"/>
</dbReference>
<dbReference type="RefSeq" id="WP_090348189.1">
    <property type="nucleotide sequence ID" value="NZ_LT629751.1"/>
</dbReference>
<gene>
    <name evidence="3" type="ORF">SAMN05216221_1302</name>
</gene>
<dbReference type="Gene3D" id="3.30.420.10">
    <property type="entry name" value="Ribonuclease H-like superfamily/Ribonuclease H"/>
    <property type="match status" value="1"/>
</dbReference>
<dbReference type="OrthoDB" id="501284at2"/>
<dbReference type="SUPFAM" id="SSF50610">
    <property type="entry name" value="mu transposase, C-terminal domain"/>
    <property type="match status" value="1"/>
</dbReference>
<reference evidence="4" key="1">
    <citation type="submission" date="2016-10" db="EMBL/GenBank/DDBJ databases">
        <authorList>
            <person name="Varghese N."/>
            <person name="Submissions S."/>
        </authorList>
    </citation>
    <scope>NUCLEOTIDE SEQUENCE [LARGE SCALE GENOMIC DNA]</scope>
    <source>
        <strain evidence="4">KCTC 32247</strain>
    </source>
</reference>
<dbReference type="Pfam" id="PF09299">
    <property type="entry name" value="Mu-transpos_C"/>
    <property type="match status" value="1"/>
</dbReference>
<evidence type="ECO:0000259" key="2">
    <source>
        <dbReference type="PROSITE" id="PS50994"/>
    </source>
</evidence>
<accession>A0A1H1QCM9</accession>
<protein>
    <submittedName>
        <fullName evidence="3">Putative transposase</fullName>
    </submittedName>
</protein>
<dbReference type="SUPFAM" id="SSF53098">
    <property type="entry name" value="Ribonuclease H-like"/>
    <property type="match status" value="1"/>
</dbReference>
<dbReference type="InterPro" id="IPR001584">
    <property type="entry name" value="Integrase_cat-core"/>
</dbReference>
<proteinExistence type="predicted"/>
<dbReference type="Proteomes" id="UP000243359">
    <property type="component" value="Chromosome I"/>
</dbReference>
<dbReference type="GO" id="GO:0003676">
    <property type="term" value="F:nucleic acid binding"/>
    <property type="evidence" value="ECO:0007669"/>
    <property type="project" value="InterPro"/>
</dbReference>
<evidence type="ECO:0000256" key="1">
    <source>
        <dbReference type="SAM" id="MobiDB-lite"/>
    </source>
</evidence>
<evidence type="ECO:0000313" key="3">
    <source>
        <dbReference type="EMBL" id="SDS21134.1"/>
    </source>
</evidence>
<dbReference type="InterPro" id="IPR009004">
    <property type="entry name" value="Transposase_Mu_C"/>
</dbReference>
<dbReference type="InterPro" id="IPR036397">
    <property type="entry name" value="RNaseH_sf"/>
</dbReference>
<dbReference type="InterPro" id="IPR015378">
    <property type="entry name" value="Transposase-like_Mu_C"/>
</dbReference>
<feature type="region of interest" description="Disordered" evidence="1">
    <location>
        <begin position="555"/>
        <end position="607"/>
    </location>
</feature>
<dbReference type="AlphaFoldDB" id="A0A1H1QCM9"/>
<dbReference type="STRING" id="1392877.SAMN05216221_1302"/>
<keyword evidence="4" id="KW-1185">Reference proteome</keyword>
<feature type="domain" description="Integrase catalytic" evidence="2">
    <location>
        <begin position="222"/>
        <end position="426"/>
    </location>
</feature>
<dbReference type="PROSITE" id="PS50994">
    <property type="entry name" value="INTEGRASE"/>
    <property type="match status" value="1"/>
</dbReference>
<dbReference type="InterPro" id="IPR012337">
    <property type="entry name" value="RNaseH-like_sf"/>
</dbReference>
<evidence type="ECO:0000313" key="4">
    <source>
        <dbReference type="Proteomes" id="UP000243359"/>
    </source>
</evidence>